<proteinExistence type="predicted"/>
<name>A0ABU9XPJ1_9SPHN</name>
<reference evidence="2 3" key="1">
    <citation type="submission" date="2024-05" db="EMBL/GenBank/DDBJ databases">
        <authorList>
            <person name="Liu Q."/>
            <person name="Xin Y.-H."/>
        </authorList>
    </citation>
    <scope>NUCLEOTIDE SEQUENCE [LARGE SCALE GENOMIC DNA]</scope>
    <source>
        <strain evidence="2 3">CGMCC 1.15349</strain>
    </source>
</reference>
<dbReference type="RefSeq" id="WP_345863350.1">
    <property type="nucleotide sequence ID" value="NZ_JBDIMF010000001.1"/>
</dbReference>
<dbReference type="Proteomes" id="UP001404104">
    <property type="component" value="Unassembled WGS sequence"/>
</dbReference>
<keyword evidence="1" id="KW-0732">Signal</keyword>
<comment type="caution">
    <text evidence="2">The sequence shown here is derived from an EMBL/GenBank/DDBJ whole genome shotgun (WGS) entry which is preliminary data.</text>
</comment>
<dbReference type="EMBL" id="JBDIMF010000001">
    <property type="protein sequence ID" value="MEN2785746.1"/>
    <property type="molecule type" value="Genomic_DNA"/>
</dbReference>
<protein>
    <submittedName>
        <fullName evidence="2">Uncharacterized protein</fullName>
    </submittedName>
</protein>
<keyword evidence="3" id="KW-1185">Reference proteome</keyword>
<feature type="chain" id="PRO_5047417856" evidence="1">
    <location>
        <begin position="25"/>
        <end position="314"/>
    </location>
</feature>
<sequence>MSRFSSWGLMLCVSFDLIAVQAPAGATQAGPDALVAALPPLEGMRLTRFQAGILGITQRHLIALNRGQVPDVEALLTTHHMCFRTIAARAVQRRYAGIADQLSAEERGQVIAHLRVPAAAKLLAFEEGSEARLVLTPAELPVAMGDAPGVSRFYRLVRNRLREIRLGAPGPECQQVMERDFATRAMKFVPLPPEPGEQAALAPLPPAIKAKLNREAMGAVLAGVVAQLKRCRIASSEQVGADAIVWLTIAFDQHGVPVGAPQMVRSTGEPNAVAQVREHGSNLLQRCAPFDVTGIAPGVDGRRTLTLRLPPVLP</sequence>
<feature type="signal peptide" evidence="1">
    <location>
        <begin position="1"/>
        <end position="24"/>
    </location>
</feature>
<evidence type="ECO:0000256" key="1">
    <source>
        <dbReference type="SAM" id="SignalP"/>
    </source>
</evidence>
<accession>A0ABU9XPJ1</accession>
<evidence type="ECO:0000313" key="3">
    <source>
        <dbReference type="Proteomes" id="UP001404104"/>
    </source>
</evidence>
<gene>
    <name evidence="2" type="ORF">ABC969_04855</name>
</gene>
<organism evidence="2 3">
    <name type="scientific">Sphingomonas qilianensis</name>
    <dbReference type="NCBI Taxonomy" id="1736690"/>
    <lineage>
        <taxon>Bacteria</taxon>
        <taxon>Pseudomonadati</taxon>
        <taxon>Pseudomonadota</taxon>
        <taxon>Alphaproteobacteria</taxon>
        <taxon>Sphingomonadales</taxon>
        <taxon>Sphingomonadaceae</taxon>
        <taxon>Sphingomonas</taxon>
    </lineage>
</organism>
<evidence type="ECO:0000313" key="2">
    <source>
        <dbReference type="EMBL" id="MEN2785746.1"/>
    </source>
</evidence>